<keyword evidence="1" id="KW-0863">Zinc-finger</keyword>
<organism evidence="5 6">
    <name type="scientific">Tanacetum coccineum</name>
    <dbReference type="NCBI Taxonomy" id="301880"/>
    <lineage>
        <taxon>Eukaryota</taxon>
        <taxon>Viridiplantae</taxon>
        <taxon>Streptophyta</taxon>
        <taxon>Embryophyta</taxon>
        <taxon>Tracheophyta</taxon>
        <taxon>Spermatophyta</taxon>
        <taxon>Magnoliopsida</taxon>
        <taxon>eudicotyledons</taxon>
        <taxon>Gunneridae</taxon>
        <taxon>Pentapetalae</taxon>
        <taxon>asterids</taxon>
        <taxon>campanulids</taxon>
        <taxon>Asterales</taxon>
        <taxon>Asteraceae</taxon>
        <taxon>Asteroideae</taxon>
        <taxon>Anthemideae</taxon>
        <taxon>Anthemidinae</taxon>
        <taxon>Tanacetum</taxon>
    </lineage>
</organism>
<feature type="compositionally biased region" description="Basic and acidic residues" evidence="3">
    <location>
        <begin position="139"/>
        <end position="149"/>
    </location>
</feature>
<proteinExistence type="predicted"/>
<dbReference type="EMBL" id="BQNB010017901">
    <property type="protein sequence ID" value="GJT68457.1"/>
    <property type="molecule type" value="Genomic_DNA"/>
</dbReference>
<keyword evidence="1" id="KW-0862">Zinc</keyword>
<sequence length="878" mass="99743">MLLSDSSLHEANLVSAAGGVGPAEAGGAGPIGAGGAGPAGNVVGGNVAPEVCGCTYETFLNCNPHTFSGTEGAVELSSWFEKLEIVFWISKCSDEDKGLPERIQRNVTSSKLVTTHEAIRMAYNLMDQVVRAKATRSNEANKRKWEDHQSGSNNNRNNNRHHQQNRRQEAVRAYAIAPVEGKVYAGNLPSCNRCKLHHTGPCTVKCRNCQRIGHQTKDCISKNPVTGSNTQQVVTCYGCGEKGHYRNKFPNKKDQSTKGAHGRAYVMRNGEPHEDPNVVIVQFEPHVLASKVKKAAKNHDPLALLAHSNDSSSQFHANSSYSPQPNYVTHPSSVVDYEEEYQGELQRDSQEDKLTISMINQAVIQDGRVEIQTKNAGYGGNGNRNVKRQNKNQAFNRTNVACYEDEAGSNLNDKENDFMLDNSDGDETLEELIATVIMMAQIQPANDNAESELSYDAKAVSEVNASNKVHEQVNRVKRETIIHTSDSDQIDSNIIFDDPYVENHGGTSEHDSNAHDEYHDIQMLAYNVHREAKNKKQLNNELKKQKELLQKELETFKDRVKTFKLKIIQCSKYKETCEELEPKICAVKDTIERILKEKDKIVSDFFKIENEKLITKHETQLAKKAFKERENQYLEDICDLEEKLSSHDRIVYKMGQYIQTIHMLRKKLNKVYDHFLKAGLGYKNPQHLKKAIAAQPKMYHGEMLHSTNLKIDSPNYEETLEDAEEIRLKMRNKMVQLNYGMLFMKHLFLNKNLLLSLRKVQMTPKISKPIYSRESKCLENDFKRSQAQSIDFELKLQHQKEKMACEVSWKSRLSTLNDENVLLKTQVDSVVQKRENIKLEFQKLFNSIEAQRTQPQKAVNELIEHVNQKTYAYADVRS</sequence>
<dbReference type="SMART" id="SM00343">
    <property type="entry name" value="ZnF_C2HC"/>
    <property type="match status" value="2"/>
</dbReference>
<evidence type="ECO:0000259" key="4">
    <source>
        <dbReference type="PROSITE" id="PS50158"/>
    </source>
</evidence>
<dbReference type="Gene3D" id="4.10.60.10">
    <property type="entry name" value="Zinc finger, CCHC-type"/>
    <property type="match status" value="1"/>
</dbReference>
<feature type="domain" description="CCHC-type" evidence="4">
    <location>
        <begin position="205"/>
        <end position="219"/>
    </location>
</feature>
<dbReference type="Proteomes" id="UP001151760">
    <property type="component" value="Unassembled WGS sequence"/>
</dbReference>
<evidence type="ECO:0000256" key="3">
    <source>
        <dbReference type="SAM" id="MobiDB-lite"/>
    </source>
</evidence>
<accession>A0ABQ5G0G9</accession>
<name>A0ABQ5G0G9_9ASTR</name>
<feature type="region of interest" description="Disordered" evidence="3">
    <location>
        <begin position="134"/>
        <end position="169"/>
    </location>
</feature>
<comment type="caution">
    <text evidence="5">The sequence shown here is derived from an EMBL/GenBank/DDBJ whole genome shotgun (WGS) entry which is preliminary data.</text>
</comment>
<dbReference type="InterPro" id="IPR001878">
    <property type="entry name" value="Znf_CCHC"/>
</dbReference>
<dbReference type="PROSITE" id="PS50158">
    <property type="entry name" value="ZF_CCHC"/>
    <property type="match status" value="1"/>
</dbReference>
<protein>
    <submittedName>
        <fullName evidence="5">Integrase, catalytic region, zinc finger, CCHC-type containing protein</fullName>
    </submittedName>
</protein>
<evidence type="ECO:0000256" key="2">
    <source>
        <dbReference type="SAM" id="Coils"/>
    </source>
</evidence>
<reference evidence="5" key="1">
    <citation type="journal article" date="2022" name="Int. J. Mol. Sci.">
        <title>Draft Genome of Tanacetum Coccineum: Genomic Comparison of Closely Related Tanacetum-Family Plants.</title>
        <authorList>
            <person name="Yamashiro T."/>
            <person name="Shiraishi A."/>
            <person name="Nakayama K."/>
            <person name="Satake H."/>
        </authorList>
    </citation>
    <scope>NUCLEOTIDE SEQUENCE</scope>
</reference>
<evidence type="ECO:0000256" key="1">
    <source>
        <dbReference type="PROSITE-ProRule" id="PRU00047"/>
    </source>
</evidence>
<reference evidence="5" key="2">
    <citation type="submission" date="2022-01" db="EMBL/GenBank/DDBJ databases">
        <authorList>
            <person name="Yamashiro T."/>
            <person name="Shiraishi A."/>
            <person name="Satake H."/>
            <person name="Nakayama K."/>
        </authorList>
    </citation>
    <scope>NUCLEOTIDE SEQUENCE</scope>
</reference>
<feature type="coiled-coil region" evidence="2">
    <location>
        <begin position="528"/>
        <end position="566"/>
    </location>
</feature>
<keyword evidence="6" id="KW-1185">Reference proteome</keyword>
<keyword evidence="1" id="KW-0479">Metal-binding</keyword>
<evidence type="ECO:0000313" key="5">
    <source>
        <dbReference type="EMBL" id="GJT68457.1"/>
    </source>
</evidence>
<gene>
    <name evidence="5" type="ORF">Tco_1019937</name>
</gene>
<keyword evidence="2" id="KW-0175">Coiled coil</keyword>
<evidence type="ECO:0000313" key="6">
    <source>
        <dbReference type="Proteomes" id="UP001151760"/>
    </source>
</evidence>